<keyword evidence="1" id="KW-0472">Membrane</keyword>
<evidence type="ECO:0008006" key="4">
    <source>
        <dbReference type="Google" id="ProtNLM"/>
    </source>
</evidence>
<evidence type="ECO:0000313" key="2">
    <source>
        <dbReference type="EMBL" id="CAE8639795.1"/>
    </source>
</evidence>
<feature type="transmembrane region" description="Helical" evidence="1">
    <location>
        <begin position="116"/>
        <end position="136"/>
    </location>
</feature>
<keyword evidence="1" id="KW-0812">Transmembrane</keyword>
<organism evidence="2 3">
    <name type="scientific">Polarella glacialis</name>
    <name type="common">Dinoflagellate</name>
    <dbReference type="NCBI Taxonomy" id="89957"/>
    <lineage>
        <taxon>Eukaryota</taxon>
        <taxon>Sar</taxon>
        <taxon>Alveolata</taxon>
        <taxon>Dinophyceae</taxon>
        <taxon>Suessiales</taxon>
        <taxon>Suessiaceae</taxon>
        <taxon>Polarella</taxon>
    </lineage>
</organism>
<evidence type="ECO:0000313" key="3">
    <source>
        <dbReference type="Proteomes" id="UP000626109"/>
    </source>
</evidence>
<protein>
    <recommendedName>
        <fullName evidence="4">TraB domain-containing protein</fullName>
    </recommendedName>
</protein>
<proteinExistence type="predicted"/>
<dbReference type="AlphaFoldDB" id="A0A813HQV1"/>
<sequence length="138" mass="15473">WESSSEAEMQRMLRAIHLAGASFWWPGVNRQVYVDERDVVLAHALKNAPGERVVGVVGLAHLAGIQRNWVRKTSEVLPYLFEEPPRWLLPQVVGAGLVASFPLCMRIRGFYRRRAACTISLVLAGSFLGNTGRFSFFS</sequence>
<reference evidence="2" key="1">
    <citation type="submission" date="2021-02" db="EMBL/GenBank/DDBJ databases">
        <authorList>
            <person name="Dougan E. K."/>
            <person name="Rhodes N."/>
            <person name="Thang M."/>
            <person name="Chan C."/>
        </authorList>
    </citation>
    <scope>NUCLEOTIDE SEQUENCE</scope>
</reference>
<dbReference type="EMBL" id="CAJNNW010001596">
    <property type="protein sequence ID" value="CAE8639795.1"/>
    <property type="molecule type" value="Genomic_DNA"/>
</dbReference>
<gene>
    <name evidence="2" type="ORF">PGLA2088_LOCUS1993</name>
</gene>
<name>A0A813HQV1_POLGL</name>
<comment type="caution">
    <text evidence="2">The sequence shown here is derived from an EMBL/GenBank/DDBJ whole genome shotgun (WGS) entry which is preliminary data.</text>
</comment>
<keyword evidence="1" id="KW-1133">Transmembrane helix</keyword>
<dbReference type="Proteomes" id="UP000626109">
    <property type="component" value="Unassembled WGS sequence"/>
</dbReference>
<accession>A0A813HQV1</accession>
<feature type="non-terminal residue" evidence="2">
    <location>
        <position position="138"/>
    </location>
</feature>
<evidence type="ECO:0000256" key="1">
    <source>
        <dbReference type="SAM" id="Phobius"/>
    </source>
</evidence>